<accession>A0A0E9RLB8</accession>
<organism evidence="2">
    <name type="scientific">Anguilla anguilla</name>
    <name type="common">European freshwater eel</name>
    <name type="synonym">Muraena anguilla</name>
    <dbReference type="NCBI Taxonomy" id="7936"/>
    <lineage>
        <taxon>Eukaryota</taxon>
        <taxon>Metazoa</taxon>
        <taxon>Chordata</taxon>
        <taxon>Craniata</taxon>
        <taxon>Vertebrata</taxon>
        <taxon>Euteleostomi</taxon>
        <taxon>Actinopterygii</taxon>
        <taxon>Neopterygii</taxon>
        <taxon>Teleostei</taxon>
        <taxon>Anguilliformes</taxon>
        <taxon>Anguillidae</taxon>
        <taxon>Anguilla</taxon>
    </lineage>
</organism>
<name>A0A0E9RLB8_ANGAN</name>
<feature type="transmembrane region" description="Helical" evidence="1">
    <location>
        <begin position="64"/>
        <end position="82"/>
    </location>
</feature>
<reference evidence="2" key="1">
    <citation type="submission" date="2014-11" db="EMBL/GenBank/DDBJ databases">
        <authorList>
            <person name="Amaro Gonzalez C."/>
        </authorList>
    </citation>
    <scope>NUCLEOTIDE SEQUENCE</scope>
</reference>
<protein>
    <submittedName>
        <fullName evidence="2">Uncharacterized protein</fullName>
    </submittedName>
</protein>
<proteinExistence type="predicted"/>
<evidence type="ECO:0000256" key="1">
    <source>
        <dbReference type="SAM" id="Phobius"/>
    </source>
</evidence>
<keyword evidence="1" id="KW-0472">Membrane</keyword>
<dbReference type="EMBL" id="GBXM01078960">
    <property type="protein sequence ID" value="JAH29617.1"/>
    <property type="molecule type" value="Transcribed_RNA"/>
</dbReference>
<sequence length="87" mass="9995">MYIGEVERAEVGLRVENKYIKVLGVHLGVKSREARDETWTGVINKIRAICTTWKARKLKLKGKVTVVNSLLFSVCVYVMNVIEMPEW</sequence>
<reference evidence="2" key="2">
    <citation type="journal article" date="2015" name="Fish Shellfish Immunol.">
        <title>Early steps in the European eel (Anguilla anguilla)-Vibrio vulnificus interaction in the gills: Role of the RtxA13 toxin.</title>
        <authorList>
            <person name="Callol A."/>
            <person name="Pajuelo D."/>
            <person name="Ebbesson L."/>
            <person name="Teles M."/>
            <person name="MacKenzie S."/>
            <person name="Amaro C."/>
        </authorList>
    </citation>
    <scope>NUCLEOTIDE SEQUENCE</scope>
</reference>
<keyword evidence="1" id="KW-1133">Transmembrane helix</keyword>
<evidence type="ECO:0000313" key="2">
    <source>
        <dbReference type="EMBL" id="JAH29617.1"/>
    </source>
</evidence>
<dbReference type="AlphaFoldDB" id="A0A0E9RLB8"/>
<keyword evidence="1" id="KW-0812">Transmembrane</keyword>